<dbReference type="GO" id="GO:0005975">
    <property type="term" value="P:carbohydrate metabolic process"/>
    <property type="evidence" value="ECO:0007669"/>
    <property type="project" value="InterPro"/>
</dbReference>
<dbReference type="InterPro" id="IPR043129">
    <property type="entry name" value="ATPase_NBD"/>
</dbReference>
<dbReference type="GO" id="GO:0016301">
    <property type="term" value="F:kinase activity"/>
    <property type="evidence" value="ECO:0007669"/>
    <property type="project" value="UniProtKB-KW"/>
</dbReference>
<accession>A0A415E6C1</accession>
<keyword evidence="3" id="KW-0418">Kinase</keyword>
<dbReference type="PANTHER" id="PTHR43095:SF2">
    <property type="entry name" value="GLUCONOKINASE"/>
    <property type="match status" value="1"/>
</dbReference>
<gene>
    <name evidence="6" type="ORF">DW099_01065</name>
</gene>
<feature type="domain" description="Carbohydrate kinase FGGY N-terminal" evidence="4">
    <location>
        <begin position="4"/>
        <end position="247"/>
    </location>
</feature>
<evidence type="ECO:0000313" key="6">
    <source>
        <dbReference type="EMBL" id="RHJ89195.1"/>
    </source>
</evidence>
<dbReference type="STRING" id="1776384.GCA_900086585_02489"/>
<sequence length="513" mass="56262">MGKYILSHDIGTSSDKAVLVDFKGDVIATSSKAYPTLYPNPAWVEQNPEEYWHAVTASSRAIVEKTAIDPAEIKGIVFSTQAQGVIPVDKDGNVLYNNITWVDGRAQKQAESIMKHLGGKKVFSLVAGTPIMGKDCIAKIIWLKEERPEIYQNTHLILDVNGYLKYKCTKKMVTELSGASSYGLDLKSKQWLSVIKLTGIDMEKLPPLVCSTDMVGGLTDEAAAEMGLLAGTPVFGGCDDVQAAAVGAGMCGDGDIHIYLGTSAWVAATSKTADKFRHGAAAIQSADREMNLIAGITESAGANIQWICDQFFASEKEKYGENIYKYMDDVVQSIPPGSDHLICTPWMLGERCPVSTTTTRATLFNMTMVHTREHLMRSVYEGIGYNLRWILENYQADYGFACDNFRIIGGGALDNGWMQIIADITGKSFSIVKDPRNAGAVGAAVVALIGLGELSGFGHAKEFVQIDKVYQPDRNNKAVYDQLFLTYKEVYKSLEQAYKFANGERFRHEENGQ</sequence>
<dbReference type="Pfam" id="PF00370">
    <property type="entry name" value="FGGY_N"/>
    <property type="match status" value="1"/>
</dbReference>
<comment type="similarity">
    <text evidence="1">Belongs to the FGGY kinase family.</text>
</comment>
<dbReference type="InterPro" id="IPR018485">
    <property type="entry name" value="FGGY_C"/>
</dbReference>
<dbReference type="InterPro" id="IPR050406">
    <property type="entry name" value="FGGY_Carb_Kinase"/>
</dbReference>
<dbReference type="InterPro" id="IPR000577">
    <property type="entry name" value="Carb_kinase_FGGY"/>
</dbReference>
<dbReference type="Pfam" id="PF02782">
    <property type="entry name" value="FGGY_C"/>
    <property type="match status" value="1"/>
</dbReference>
<dbReference type="AlphaFoldDB" id="A0A415E6C1"/>
<dbReference type="Gene3D" id="3.30.420.40">
    <property type="match status" value="2"/>
</dbReference>
<evidence type="ECO:0000313" key="7">
    <source>
        <dbReference type="Proteomes" id="UP000284841"/>
    </source>
</evidence>
<protein>
    <recommendedName>
        <fullName evidence="8">Xylulose kinase</fullName>
    </recommendedName>
</protein>
<comment type="caution">
    <text evidence="6">The sequence shown here is derived from an EMBL/GenBank/DDBJ whole genome shotgun (WGS) entry which is preliminary data.</text>
</comment>
<dbReference type="PIRSF" id="PIRSF000538">
    <property type="entry name" value="GlpK"/>
    <property type="match status" value="1"/>
</dbReference>
<proteinExistence type="inferred from homology"/>
<evidence type="ECO:0008006" key="8">
    <source>
        <dbReference type="Google" id="ProtNLM"/>
    </source>
</evidence>
<evidence type="ECO:0000256" key="2">
    <source>
        <dbReference type="ARBA" id="ARBA00022679"/>
    </source>
</evidence>
<dbReference type="Proteomes" id="UP000284841">
    <property type="component" value="Unassembled WGS sequence"/>
</dbReference>
<organism evidence="6 7">
    <name type="scientific">Emergencia timonensis</name>
    <dbReference type="NCBI Taxonomy" id="1776384"/>
    <lineage>
        <taxon>Bacteria</taxon>
        <taxon>Bacillati</taxon>
        <taxon>Bacillota</taxon>
        <taxon>Clostridia</taxon>
        <taxon>Peptostreptococcales</taxon>
        <taxon>Anaerovoracaceae</taxon>
        <taxon>Emergencia</taxon>
    </lineage>
</organism>
<keyword evidence="7" id="KW-1185">Reference proteome</keyword>
<name>A0A415E6C1_9FIRM</name>
<dbReference type="OrthoDB" id="9805576at2"/>
<evidence type="ECO:0000259" key="5">
    <source>
        <dbReference type="Pfam" id="PF02782"/>
    </source>
</evidence>
<reference evidence="6 7" key="1">
    <citation type="submission" date="2018-08" db="EMBL/GenBank/DDBJ databases">
        <title>A genome reference for cultivated species of the human gut microbiota.</title>
        <authorList>
            <person name="Zou Y."/>
            <person name="Xue W."/>
            <person name="Luo G."/>
        </authorList>
    </citation>
    <scope>NUCLEOTIDE SEQUENCE [LARGE SCALE GENOMIC DNA]</scope>
    <source>
        <strain evidence="6 7">AM07-24</strain>
    </source>
</reference>
<keyword evidence="2" id="KW-0808">Transferase</keyword>
<dbReference type="RefSeq" id="WP_118333296.1">
    <property type="nucleotide sequence ID" value="NZ_AP025567.1"/>
</dbReference>
<evidence type="ECO:0000256" key="3">
    <source>
        <dbReference type="ARBA" id="ARBA00022777"/>
    </source>
</evidence>
<feature type="domain" description="Carbohydrate kinase FGGY C-terminal" evidence="5">
    <location>
        <begin position="258"/>
        <end position="449"/>
    </location>
</feature>
<evidence type="ECO:0000259" key="4">
    <source>
        <dbReference type="Pfam" id="PF00370"/>
    </source>
</evidence>
<dbReference type="CDD" id="cd07805">
    <property type="entry name" value="ASKHA_NBD_FGGY_CvXK-like"/>
    <property type="match status" value="1"/>
</dbReference>
<dbReference type="EMBL" id="QRMS01000001">
    <property type="protein sequence ID" value="RHJ89195.1"/>
    <property type="molecule type" value="Genomic_DNA"/>
</dbReference>
<dbReference type="SUPFAM" id="SSF53067">
    <property type="entry name" value="Actin-like ATPase domain"/>
    <property type="match status" value="2"/>
</dbReference>
<dbReference type="PANTHER" id="PTHR43095">
    <property type="entry name" value="SUGAR KINASE"/>
    <property type="match status" value="1"/>
</dbReference>
<dbReference type="InterPro" id="IPR018484">
    <property type="entry name" value="FGGY_N"/>
</dbReference>
<evidence type="ECO:0000256" key="1">
    <source>
        <dbReference type="ARBA" id="ARBA00009156"/>
    </source>
</evidence>